<feature type="transmembrane region" description="Helical" evidence="1">
    <location>
        <begin position="121"/>
        <end position="145"/>
    </location>
</feature>
<name>A0ABS5UQL6_9BIFI</name>
<dbReference type="Proteomes" id="UP000773064">
    <property type="component" value="Unassembled WGS sequence"/>
</dbReference>
<accession>A0ABS5UQL6</accession>
<dbReference type="EMBL" id="JAFEJS010000007">
    <property type="protein sequence ID" value="MBT1173165.1"/>
    <property type="molecule type" value="Genomic_DNA"/>
</dbReference>
<keyword evidence="3" id="KW-1185">Reference proteome</keyword>
<evidence type="ECO:0000256" key="1">
    <source>
        <dbReference type="SAM" id="Phobius"/>
    </source>
</evidence>
<evidence type="ECO:0000313" key="3">
    <source>
        <dbReference type="Proteomes" id="UP000773064"/>
    </source>
</evidence>
<feature type="transmembrane region" description="Helical" evidence="1">
    <location>
        <begin position="216"/>
        <end position="234"/>
    </location>
</feature>
<feature type="transmembrane region" description="Helical" evidence="1">
    <location>
        <begin position="438"/>
        <end position="464"/>
    </location>
</feature>
<organism evidence="2 3">
    <name type="scientific">Bifidobacterium santillanense</name>
    <dbReference type="NCBI Taxonomy" id="2809028"/>
    <lineage>
        <taxon>Bacteria</taxon>
        <taxon>Bacillati</taxon>
        <taxon>Actinomycetota</taxon>
        <taxon>Actinomycetes</taxon>
        <taxon>Bifidobacteriales</taxon>
        <taxon>Bifidobacteriaceae</taxon>
        <taxon>Bifidobacterium</taxon>
    </lineage>
</organism>
<keyword evidence="1" id="KW-0472">Membrane</keyword>
<evidence type="ECO:0000313" key="2">
    <source>
        <dbReference type="EMBL" id="MBT1173165.1"/>
    </source>
</evidence>
<keyword evidence="1" id="KW-0812">Transmembrane</keyword>
<protein>
    <submittedName>
        <fullName evidence="2">Uncharacterized protein</fullName>
    </submittedName>
</protein>
<feature type="transmembrane region" description="Helical" evidence="1">
    <location>
        <begin position="94"/>
        <end position="115"/>
    </location>
</feature>
<dbReference type="RefSeq" id="WP_214358434.1">
    <property type="nucleotide sequence ID" value="NZ_JAFEJS010000007.1"/>
</dbReference>
<reference evidence="2 3" key="1">
    <citation type="journal article" date="2021" name="Environ. Microbiol.">
        <title>Genetic insights into the dark matter of the mammalian gut microbiota through targeted genome reconstruction.</title>
        <authorList>
            <person name="Lugli G.A."/>
            <person name="Alessandri G."/>
            <person name="Milani C."/>
            <person name="Viappiani A."/>
            <person name="Fontana F."/>
            <person name="Tarracchini C."/>
            <person name="Mancabelli L."/>
            <person name="Argentini C."/>
            <person name="Ruiz L."/>
            <person name="Margolles A."/>
            <person name="van Sinderen D."/>
            <person name="Turroni F."/>
            <person name="Ventura M."/>
        </authorList>
    </citation>
    <scope>NUCLEOTIDE SEQUENCE [LARGE SCALE GENOMIC DNA]</scope>
    <source>
        <strain evidence="2 3">MA2</strain>
    </source>
</reference>
<comment type="caution">
    <text evidence="2">The sequence shown here is derived from an EMBL/GenBank/DDBJ whole genome shotgun (WGS) entry which is preliminary data.</text>
</comment>
<gene>
    <name evidence="2" type="ORF">JS528_07335</name>
</gene>
<sequence length="469" mass="52509">MSRNESSVQSAYVAEAATDVAHVRWGCGVPALTPRWFTPRDVTDYLFLFALFTLPVDGTVLGVYQPFWTPISPWLFALYALCNPRPLRRAAHRYAPFMVLPVVLVYLSAPGWAAFGFHPNAVLMSLSGVIAVPLTIAALEIALVYKQLDWRWMIRTILAAYWFAFAVGVFQWLAIRLDLSDVEGYFGHLMYRSYLTPDSPWAGSGLRPQFLFAEPSYIGMHLFGVLLPLSWMMRDRDSVYRKQLEWLIVVFAAGSVVMGAGTRIVLDCLVALAVIIVIHNRWHDAAQRRRGIWQLLGTFAATVVCFIANSRLSAIINDGAEGDGSFFARIYQSLGPLCGLVERPWTLLTGFGAGNINAATQIGSNMATWLLGVTGTSADNMNAASGWYQSMNPDTIWTMSVYTSFITEYGAIGLVQFLIIALRFITSQHMWTKRTVCWLVLVVYLYIQFEGYCLVAIPLLIWALTHEHQ</sequence>
<keyword evidence="1" id="KW-1133">Transmembrane helix</keyword>
<feature type="transmembrane region" description="Helical" evidence="1">
    <location>
        <begin position="157"/>
        <end position="175"/>
    </location>
</feature>
<feature type="transmembrane region" description="Helical" evidence="1">
    <location>
        <begin position="291"/>
        <end position="308"/>
    </location>
</feature>
<feature type="transmembrane region" description="Helical" evidence="1">
    <location>
        <begin position="246"/>
        <end position="279"/>
    </location>
</feature>
<proteinExistence type="predicted"/>
<feature type="transmembrane region" description="Helical" evidence="1">
    <location>
        <begin position="63"/>
        <end position="82"/>
    </location>
</feature>
<feature type="transmembrane region" description="Helical" evidence="1">
    <location>
        <begin position="409"/>
        <end position="426"/>
    </location>
</feature>